<evidence type="ECO:0000256" key="1">
    <source>
        <dbReference type="HAMAP-Rule" id="MF_00775"/>
    </source>
</evidence>
<organism evidence="2 3">
    <name type="scientific">Candidatus Phycosocius bacilliformis</name>
    <dbReference type="NCBI Taxonomy" id="1445552"/>
    <lineage>
        <taxon>Bacteria</taxon>
        <taxon>Pseudomonadati</taxon>
        <taxon>Pseudomonadota</taxon>
        <taxon>Alphaproteobacteria</taxon>
        <taxon>Caulobacterales</taxon>
        <taxon>Caulobacterales incertae sedis</taxon>
        <taxon>Candidatus Phycosocius</taxon>
    </lineage>
</organism>
<gene>
    <name evidence="2" type="ORF">PbB2_00130</name>
</gene>
<accession>A0A2P2E5Z7</accession>
<comment type="caution">
    <text evidence="2">The sequence shown here is derived from an EMBL/GenBank/DDBJ whole genome shotgun (WGS) entry which is preliminary data.</text>
</comment>
<dbReference type="InterPro" id="IPR020915">
    <property type="entry name" value="UPF0311"/>
</dbReference>
<name>A0A2P2E5Z7_9PROT</name>
<proteinExistence type="inferred from homology"/>
<dbReference type="PANTHER" id="PTHR37315">
    <property type="entry name" value="UPF0311 PROTEIN BLR7842"/>
    <property type="match status" value="1"/>
</dbReference>
<dbReference type="RefSeq" id="WP_108983360.1">
    <property type="nucleotide sequence ID" value="NZ_BFBR01000001.1"/>
</dbReference>
<dbReference type="HAMAP" id="MF_00775">
    <property type="entry name" value="UPF0311"/>
    <property type="match status" value="1"/>
</dbReference>
<reference evidence="2 3" key="1">
    <citation type="journal article" date="2018" name="Genome Announc.">
        <title>Draft Genome Sequence of "Candidatus Phycosocius bacilliformis," an Alphaproteobacterial Ectosymbiont of the Hydrocarbon-Producing Green Alga Botryococcus braunii.</title>
        <authorList>
            <person name="Tanabe Y."/>
            <person name="Yamaguchi H."/>
            <person name="Watanabe M.M."/>
        </authorList>
    </citation>
    <scope>NUCLEOTIDE SEQUENCE [LARGE SCALE GENOMIC DNA]</scope>
    <source>
        <strain evidence="2 3">BOTRYCO-2</strain>
    </source>
</reference>
<comment type="similarity">
    <text evidence="1">Belongs to the UPF0311 family.</text>
</comment>
<dbReference type="Gene3D" id="2.40.160.20">
    <property type="match status" value="1"/>
</dbReference>
<evidence type="ECO:0000313" key="3">
    <source>
        <dbReference type="Proteomes" id="UP000245086"/>
    </source>
</evidence>
<dbReference type="EMBL" id="BFBR01000001">
    <property type="protein sequence ID" value="GBF56474.1"/>
    <property type="molecule type" value="Genomic_DNA"/>
</dbReference>
<sequence length="154" mass="17022">MTHLNSQFLTRLRLEVDFAQMARIGTTSAGTRLVAPITGGQFEGPRLTGHVLPGGADWALYRGEDRMLVDVRVTLKTHDHALIYLTYQGALRTNPADMTRFKRGEVIAPEAFNLRTITRFETGAAAYDWLNDMIGVGVGEQAPGGVVYQIFEIL</sequence>
<protein>
    <recommendedName>
        <fullName evidence="1">UPF0311 protein PbB2_00130</fullName>
    </recommendedName>
</protein>
<dbReference type="AlphaFoldDB" id="A0A2P2E5Z7"/>
<dbReference type="OrthoDB" id="5294829at2"/>
<dbReference type="Proteomes" id="UP000245086">
    <property type="component" value="Unassembled WGS sequence"/>
</dbReference>
<evidence type="ECO:0000313" key="2">
    <source>
        <dbReference type="EMBL" id="GBF56474.1"/>
    </source>
</evidence>
<dbReference type="PANTHER" id="PTHR37315:SF1">
    <property type="entry name" value="UPF0311 PROTEIN BLR7842"/>
    <property type="match status" value="1"/>
</dbReference>
<keyword evidence="3" id="KW-1185">Reference proteome</keyword>
<dbReference type="Pfam" id="PF11578">
    <property type="entry name" value="DUF3237"/>
    <property type="match status" value="1"/>
</dbReference>